<evidence type="ECO:0000313" key="1">
    <source>
        <dbReference type="EMBL" id="MEX3747815.1"/>
    </source>
</evidence>
<dbReference type="RefSeq" id="WP_368638317.1">
    <property type="nucleotide sequence ID" value="NZ_JBFRHK010000020.1"/>
</dbReference>
<keyword evidence="2" id="KW-1185">Reference proteome</keyword>
<dbReference type="InterPro" id="IPR043519">
    <property type="entry name" value="NT_sf"/>
</dbReference>
<dbReference type="Pfam" id="PF04229">
    <property type="entry name" value="GrpB"/>
    <property type="match status" value="1"/>
</dbReference>
<dbReference type="EMBL" id="JBFRHK010000020">
    <property type="protein sequence ID" value="MEX3747815.1"/>
    <property type="molecule type" value="Genomic_DNA"/>
</dbReference>
<sequence length="59" mass="6949">MKKIKIELSEYNPYWEEQFVYEKNRIVDALGNKVDGIEHIGSTSLRGYCVLIERTLNLM</sequence>
<dbReference type="Proteomes" id="UP001558534">
    <property type="component" value="Unassembled WGS sequence"/>
</dbReference>
<proteinExistence type="predicted"/>
<name>A0ABV3W3Q7_9BACI</name>
<dbReference type="InterPro" id="IPR007344">
    <property type="entry name" value="GrpB/CoaE"/>
</dbReference>
<dbReference type="SUPFAM" id="SSF81301">
    <property type="entry name" value="Nucleotidyltransferase"/>
    <property type="match status" value="1"/>
</dbReference>
<comment type="caution">
    <text evidence="1">The sequence shown here is derived from an EMBL/GenBank/DDBJ whole genome shotgun (WGS) entry which is preliminary data.</text>
</comment>
<dbReference type="Gene3D" id="3.30.460.10">
    <property type="entry name" value="Beta Polymerase, domain 2"/>
    <property type="match status" value="1"/>
</dbReference>
<evidence type="ECO:0000313" key="2">
    <source>
        <dbReference type="Proteomes" id="UP001558534"/>
    </source>
</evidence>
<organism evidence="1 2">
    <name type="scientific">Lysinibacillus xylanilyticus</name>
    <dbReference type="NCBI Taxonomy" id="582475"/>
    <lineage>
        <taxon>Bacteria</taxon>
        <taxon>Bacillati</taxon>
        <taxon>Bacillota</taxon>
        <taxon>Bacilli</taxon>
        <taxon>Bacillales</taxon>
        <taxon>Bacillaceae</taxon>
        <taxon>Lysinibacillus</taxon>
    </lineage>
</organism>
<protein>
    <submittedName>
        <fullName evidence="1">GrpB family protein</fullName>
    </submittedName>
</protein>
<reference evidence="1 2" key="1">
    <citation type="submission" date="2024-07" db="EMBL/GenBank/DDBJ databases">
        <title>Characterization of a bacterium isolated from hydrolysated instant sea cucumber by whole-genome sequencing and metabolomics.</title>
        <authorList>
            <person name="Luo X."/>
            <person name="Zhang Z."/>
            <person name="Zheng Z."/>
            <person name="Zhang W."/>
            <person name="Ming T."/>
            <person name="Jiao L."/>
            <person name="Su X."/>
            <person name="Kong F."/>
            <person name="Xu J."/>
        </authorList>
    </citation>
    <scope>NUCLEOTIDE SEQUENCE [LARGE SCALE GENOMIC DNA]</scope>
    <source>
        <strain evidence="1 2">XL-2024</strain>
    </source>
</reference>
<gene>
    <name evidence="1" type="ORF">AB1300_22210</name>
</gene>
<accession>A0ABV3W3Q7</accession>